<reference evidence="1 2" key="1">
    <citation type="submission" date="2024-09" db="EMBL/GenBank/DDBJ databases">
        <title>Nodulacao em especies de Leguminosae Basais da Amazonia e Caracterizacao dos Rizobios e Bacterias Associadas aos Nodulos.</title>
        <authorList>
            <person name="Jambeiro I.C.A."/>
            <person name="Lopes I.S."/>
            <person name="Aguiar E.R.G.R."/>
            <person name="Santos A.F.J."/>
            <person name="Dos Santos J.M.F."/>
            <person name="Gross E."/>
        </authorList>
    </citation>
    <scope>NUCLEOTIDE SEQUENCE [LARGE SCALE GENOMIC DNA]</scope>
    <source>
        <strain evidence="1 2">BRUESC1165</strain>
    </source>
</reference>
<protein>
    <submittedName>
        <fullName evidence="1">Uncharacterized protein</fullName>
    </submittedName>
</protein>
<proteinExistence type="predicted"/>
<dbReference type="RefSeq" id="WP_377031280.1">
    <property type="nucleotide sequence ID" value="NZ_JBHOMY010000119.1"/>
</dbReference>
<name>A0ABV6YEV1_9HYPH</name>
<keyword evidence="2" id="KW-1185">Reference proteome</keyword>
<gene>
    <name evidence="1" type="ORF">ACETIH_24415</name>
</gene>
<organism evidence="1 2">
    <name type="scientific">Microvirga arabica</name>
    <dbReference type="NCBI Taxonomy" id="1128671"/>
    <lineage>
        <taxon>Bacteria</taxon>
        <taxon>Pseudomonadati</taxon>
        <taxon>Pseudomonadota</taxon>
        <taxon>Alphaproteobacteria</taxon>
        <taxon>Hyphomicrobiales</taxon>
        <taxon>Methylobacteriaceae</taxon>
        <taxon>Microvirga</taxon>
    </lineage>
</organism>
<dbReference type="Proteomes" id="UP001593940">
    <property type="component" value="Unassembled WGS sequence"/>
</dbReference>
<evidence type="ECO:0000313" key="2">
    <source>
        <dbReference type="Proteomes" id="UP001593940"/>
    </source>
</evidence>
<evidence type="ECO:0000313" key="1">
    <source>
        <dbReference type="EMBL" id="MFC1459788.1"/>
    </source>
</evidence>
<sequence length="99" mass="11417">MITKATEYLRSLKADRSARRYRSNTPSLPAGIQDHLGRLLRAEYYERGDKPRFLGDPALPLEFDHYLHRLDQKDRDLRSSMVREKGRRAVAAALLGIHA</sequence>
<comment type="caution">
    <text evidence="1">The sequence shown here is derived from an EMBL/GenBank/DDBJ whole genome shotgun (WGS) entry which is preliminary data.</text>
</comment>
<dbReference type="EMBL" id="JBHOMY010000119">
    <property type="protein sequence ID" value="MFC1459788.1"/>
    <property type="molecule type" value="Genomic_DNA"/>
</dbReference>
<accession>A0ABV6YEV1</accession>